<dbReference type="Proteomes" id="UP001595778">
    <property type="component" value="Unassembled WGS sequence"/>
</dbReference>
<sequence>MPSIDPLVLEREVHNYRELDRLLKATPGPVLLFEEGPLDGPVRGFGTTAEVPAPGQYTFTAACVGASSAQVAIGQEHPGAPFQPVELTLDCIEATTQVMELQQGYVFAHLVVPAPGDTPWTGAVGGVRVTGGAPTPSTGKSP</sequence>
<reference evidence="2" key="1">
    <citation type="journal article" date="2019" name="Int. J. Syst. Evol. Microbiol.">
        <title>The Global Catalogue of Microorganisms (GCM) 10K type strain sequencing project: providing services to taxonomists for standard genome sequencing and annotation.</title>
        <authorList>
            <consortium name="The Broad Institute Genomics Platform"/>
            <consortium name="The Broad Institute Genome Sequencing Center for Infectious Disease"/>
            <person name="Wu L."/>
            <person name="Ma J."/>
        </authorList>
    </citation>
    <scope>NUCLEOTIDE SEQUENCE [LARGE SCALE GENOMIC DNA]</scope>
    <source>
        <strain evidence="2">PJ61</strain>
    </source>
</reference>
<accession>A0ABV8WMT9</accession>
<dbReference type="EMBL" id="JBHSDQ010000010">
    <property type="protein sequence ID" value="MFC4398062.1"/>
    <property type="molecule type" value="Genomic_DNA"/>
</dbReference>
<name>A0ABV8WMT9_9MICC</name>
<comment type="caution">
    <text evidence="1">The sequence shown here is derived from an EMBL/GenBank/DDBJ whole genome shotgun (WGS) entry which is preliminary data.</text>
</comment>
<dbReference type="RefSeq" id="WP_376979424.1">
    <property type="nucleotide sequence ID" value="NZ_JBHSDQ010000010.1"/>
</dbReference>
<evidence type="ECO:0000313" key="1">
    <source>
        <dbReference type="EMBL" id="MFC4398062.1"/>
    </source>
</evidence>
<proteinExistence type="predicted"/>
<protein>
    <submittedName>
        <fullName evidence="1">Uncharacterized protein</fullName>
    </submittedName>
</protein>
<organism evidence="1 2">
    <name type="scientific">Arthrobacter sedimenti</name>
    <dbReference type="NCBI Taxonomy" id="2694931"/>
    <lineage>
        <taxon>Bacteria</taxon>
        <taxon>Bacillati</taxon>
        <taxon>Actinomycetota</taxon>
        <taxon>Actinomycetes</taxon>
        <taxon>Micrococcales</taxon>
        <taxon>Micrococcaceae</taxon>
        <taxon>Arthrobacter</taxon>
    </lineage>
</organism>
<gene>
    <name evidence="1" type="ORF">ACFO0G_18375</name>
</gene>
<evidence type="ECO:0000313" key="2">
    <source>
        <dbReference type="Proteomes" id="UP001595778"/>
    </source>
</evidence>
<keyword evidence="2" id="KW-1185">Reference proteome</keyword>